<dbReference type="EMBL" id="OU015569">
    <property type="protein sequence ID" value="CAG5098580.1"/>
    <property type="molecule type" value="Genomic_DNA"/>
</dbReference>
<protein>
    <submittedName>
        <fullName evidence="3">Oidioi.mRNA.OKI2018_I69.XSR.g15794.t1.cds</fullName>
    </submittedName>
</protein>
<dbReference type="Proteomes" id="UP001158576">
    <property type="component" value="Chromosome XSR"/>
</dbReference>
<feature type="region of interest" description="Disordered" evidence="2">
    <location>
        <begin position="14"/>
        <end position="33"/>
    </location>
</feature>
<evidence type="ECO:0000256" key="1">
    <source>
        <dbReference type="ARBA" id="ARBA00005655"/>
    </source>
</evidence>
<evidence type="ECO:0000313" key="3">
    <source>
        <dbReference type="EMBL" id="CAG5098580.1"/>
    </source>
</evidence>
<dbReference type="PANTHER" id="PTHR12375">
    <property type="entry name" value="RNA-BINDING PROTEIN LUC7-RELATED"/>
    <property type="match status" value="1"/>
</dbReference>
<organism evidence="3 4">
    <name type="scientific">Oikopleura dioica</name>
    <name type="common">Tunicate</name>
    <dbReference type="NCBI Taxonomy" id="34765"/>
    <lineage>
        <taxon>Eukaryota</taxon>
        <taxon>Metazoa</taxon>
        <taxon>Chordata</taxon>
        <taxon>Tunicata</taxon>
        <taxon>Appendicularia</taxon>
        <taxon>Copelata</taxon>
        <taxon>Oikopleuridae</taxon>
        <taxon>Oikopleura</taxon>
    </lineage>
</organism>
<sequence length="271" mass="30261">MATDYMRSMLNELMGSGRNDQNEDGETPTMSTRFEGRDVCRPFLLKCCPHDVLTSTRADIGNCPLEHSLALRSDYERVRQQNNSLMYEFDAHRALKKFIDETDERIELSKTKLAEKQADISKEIEEKANGVHEINEKIGKLLADAEKAGMEGEVGKSQEILRDPPCFCNNKDYEFATYAPLILDFTITTGVWLITLGHTVKSTKRNTTKDNHHRKILERGRVLESGDVIAGADHAVDPRIDTGEGGEATPVTDHVNDIAGPIDIVAEDDNA</sequence>
<evidence type="ECO:0000256" key="2">
    <source>
        <dbReference type="SAM" id="MobiDB-lite"/>
    </source>
</evidence>
<reference evidence="3 4" key="1">
    <citation type="submission" date="2021-04" db="EMBL/GenBank/DDBJ databases">
        <authorList>
            <person name="Bliznina A."/>
        </authorList>
    </citation>
    <scope>NUCLEOTIDE SEQUENCE [LARGE SCALE GENOMIC DNA]</scope>
</reference>
<comment type="similarity">
    <text evidence="1">Belongs to the Luc7 family.</text>
</comment>
<gene>
    <name evidence="3" type="ORF">OKIOD_LOCUS7352</name>
</gene>
<dbReference type="InterPro" id="IPR004882">
    <property type="entry name" value="Luc7-rel"/>
</dbReference>
<name>A0ABN7SEH6_OIKDI</name>
<evidence type="ECO:0000313" key="4">
    <source>
        <dbReference type="Proteomes" id="UP001158576"/>
    </source>
</evidence>
<keyword evidence="4" id="KW-1185">Reference proteome</keyword>
<proteinExistence type="inferred from homology"/>
<accession>A0ABN7SEH6</accession>
<dbReference type="Pfam" id="PF03194">
    <property type="entry name" value="LUC7"/>
    <property type="match status" value="1"/>
</dbReference>